<sequence length="991" mass="110403">MPTPHGNDLPMRRRLRHDEYTVGWICALPIEFAAAQEMLDEKHDDLERDSHDKNVYSLGSVGGHNVAIACLPAGQIGNNPATAVAMQMVITFKMIQFGLMVGIGGGVPSAEIDVRLGDVVVSQPNQTSGGVIQYDFGKNTPDGFQRTGFLNAPPQILLGAVARVRANELTGRSTLSKHMSLSPAFQRDTAGPDVLFESAYDHKGGGHTCDQCDVSRQKFQLPRENNEPVVHYGTIASGNQVIKDGSMRDELSRKLNGVLCFEMEAAGLMNSFPCLVIRGICDYADSHKNKRWQPYAAGAAAAYAKEILLAIPPVHVVKERKLKRTPFSIVPFREDPDFVGRPDISAWVCEKCSAPASRAALVGLGGVGKSQLAIQYCHDVRAASPQTWVFWVHASTTARFEEAYKDIADRLELPGRNDPKVNTLKLVRDWLCDETNGIWAMVLDNVDDVEVFYPNQKRKRGEDVPAPLATYLPQSRHGSILVTSRSKDAAARMVGSIKHIKEVNVMDDGQAMQLLQNKLKDASDEEGMTALIRALDHVPLAITQAAAYINRGSLRTSISSFLDHFWKNDKKRTNLLNKDAGDLRRDEGASNSVVTTWQMSFDQIREKRPSAADLLSLMSFFNPQGIPVSVLRSYSNMSTARLDRDIHDIHDDDDNDDDYDDDDDDDEDDEFEEDLATLQAYSLVTTTMHSNVSEMHHLVQFCTKLWLSSLNEAQRWRRAFFTLMAREFPGGDFEDWGKCQLLLPHLEHLLESKPSDEMCVESWAEIATNAALYMYQTGKHEMAEDLARRAMQARERNAGHDSVAVLDSAHVLAITLGVQGKLKTAEEMYRRVLEGYERAFGAGDKVTLAIINNLATVLETQGKNKEAENMYRRALEGREMLLGTQHQDTLISMSLVARLLTKRGAYEEAAKMYKQVLKGTEKELGKEHPTTLTAVNDLAWLFDVQKKYGLALELYQRASSGLERVLGSQHPKTKTCSRNLSELMQELGLDS</sequence>
<evidence type="ECO:0000256" key="1">
    <source>
        <dbReference type="SAM" id="MobiDB-lite"/>
    </source>
</evidence>
<dbReference type="SUPFAM" id="SSF52540">
    <property type="entry name" value="P-loop containing nucleoside triphosphate hydrolases"/>
    <property type="match status" value="1"/>
</dbReference>
<dbReference type="Pfam" id="PF01048">
    <property type="entry name" value="PNP_UDP_1"/>
    <property type="match status" value="1"/>
</dbReference>
<protein>
    <submittedName>
        <fullName evidence="5">Kinesin light chain</fullName>
    </submittedName>
</protein>
<organism evidence="5 6">
    <name type="scientific">Dendryphion nanum</name>
    <dbReference type="NCBI Taxonomy" id="256645"/>
    <lineage>
        <taxon>Eukaryota</taxon>
        <taxon>Fungi</taxon>
        <taxon>Dikarya</taxon>
        <taxon>Ascomycota</taxon>
        <taxon>Pezizomycotina</taxon>
        <taxon>Dothideomycetes</taxon>
        <taxon>Pleosporomycetidae</taxon>
        <taxon>Pleosporales</taxon>
        <taxon>Torulaceae</taxon>
        <taxon>Dendryphion</taxon>
    </lineage>
</organism>
<keyword evidence="6" id="KW-1185">Reference proteome</keyword>
<dbReference type="InterPro" id="IPR056681">
    <property type="entry name" value="DUF7779"/>
</dbReference>
<comment type="caution">
    <text evidence="5">The sequence shown here is derived from an EMBL/GenBank/DDBJ whole genome shotgun (WGS) entry which is preliminary data.</text>
</comment>
<evidence type="ECO:0000259" key="2">
    <source>
        <dbReference type="Pfam" id="PF00931"/>
    </source>
</evidence>
<evidence type="ECO:0000259" key="4">
    <source>
        <dbReference type="Pfam" id="PF25000"/>
    </source>
</evidence>
<gene>
    <name evidence="5" type="ORF">B0J11DRAFT_22287</name>
</gene>
<evidence type="ECO:0000313" key="6">
    <source>
        <dbReference type="Proteomes" id="UP000700596"/>
    </source>
</evidence>
<dbReference type="Pfam" id="PF13424">
    <property type="entry name" value="TPR_12"/>
    <property type="match status" value="2"/>
</dbReference>
<dbReference type="OrthoDB" id="20872at2759"/>
<reference evidence="5" key="1">
    <citation type="journal article" date="2021" name="Nat. Commun.">
        <title>Genetic determinants of endophytism in the Arabidopsis root mycobiome.</title>
        <authorList>
            <person name="Mesny F."/>
            <person name="Miyauchi S."/>
            <person name="Thiergart T."/>
            <person name="Pickel B."/>
            <person name="Atanasova L."/>
            <person name="Karlsson M."/>
            <person name="Huettel B."/>
            <person name="Barry K.W."/>
            <person name="Haridas S."/>
            <person name="Chen C."/>
            <person name="Bauer D."/>
            <person name="Andreopoulos W."/>
            <person name="Pangilinan J."/>
            <person name="LaButti K."/>
            <person name="Riley R."/>
            <person name="Lipzen A."/>
            <person name="Clum A."/>
            <person name="Drula E."/>
            <person name="Henrissat B."/>
            <person name="Kohler A."/>
            <person name="Grigoriev I.V."/>
            <person name="Martin F.M."/>
            <person name="Hacquard S."/>
        </authorList>
    </citation>
    <scope>NUCLEOTIDE SEQUENCE</scope>
    <source>
        <strain evidence="5">MPI-CAGE-CH-0243</strain>
    </source>
</reference>
<dbReference type="Pfam" id="PF00931">
    <property type="entry name" value="NB-ARC"/>
    <property type="match status" value="1"/>
</dbReference>
<dbReference type="GO" id="GO:0043531">
    <property type="term" value="F:ADP binding"/>
    <property type="evidence" value="ECO:0007669"/>
    <property type="project" value="InterPro"/>
</dbReference>
<dbReference type="PANTHER" id="PTHR46082:SF6">
    <property type="entry name" value="AAA+ ATPASE DOMAIN-CONTAINING PROTEIN-RELATED"/>
    <property type="match status" value="1"/>
</dbReference>
<dbReference type="InterPro" id="IPR053137">
    <property type="entry name" value="NLR-like"/>
</dbReference>
<feature type="compositionally biased region" description="Acidic residues" evidence="1">
    <location>
        <begin position="651"/>
        <end position="669"/>
    </location>
</feature>
<dbReference type="GO" id="GO:0009116">
    <property type="term" value="P:nucleoside metabolic process"/>
    <property type="evidence" value="ECO:0007669"/>
    <property type="project" value="InterPro"/>
</dbReference>
<dbReference type="InterPro" id="IPR011990">
    <property type="entry name" value="TPR-like_helical_dom_sf"/>
</dbReference>
<dbReference type="InterPro" id="IPR002182">
    <property type="entry name" value="NB-ARC"/>
</dbReference>
<dbReference type="PANTHER" id="PTHR46082">
    <property type="entry name" value="ATP/GTP-BINDING PROTEIN-RELATED"/>
    <property type="match status" value="1"/>
</dbReference>
<dbReference type="Proteomes" id="UP000700596">
    <property type="component" value="Unassembled WGS sequence"/>
</dbReference>
<dbReference type="Pfam" id="PF25000">
    <property type="entry name" value="DUF7779"/>
    <property type="match status" value="1"/>
</dbReference>
<name>A0A9P9IWW4_9PLEO</name>
<feature type="region of interest" description="Disordered" evidence="1">
    <location>
        <begin position="647"/>
        <end position="669"/>
    </location>
</feature>
<accession>A0A9P9IWW4</accession>
<evidence type="ECO:0000313" key="5">
    <source>
        <dbReference type="EMBL" id="KAH7138663.1"/>
    </source>
</evidence>
<dbReference type="InterPro" id="IPR000845">
    <property type="entry name" value="Nucleoside_phosphorylase_d"/>
</dbReference>
<dbReference type="Gene3D" id="3.40.50.1580">
    <property type="entry name" value="Nucleoside phosphorylase domain"/>
    <property type="match status" value="1"/>
</dbReference>
<feature type="domain" description="DUF7779" evidence="4">
    <location>
        <begin position="607"/>
        <end position="704"/>
    </location>
</feature>
<feature type="domain" description="NB-ARC" evidence="2">
    <location>
        <begin position="360"/>
        <end position="523"/>
    </location>
</feature>
<feature type="domain" description="Nucleoside phosphorylase" evidence="3">
    <location>
        <begin position="22"/>
        <end position="293"/>
    </location>
</feature>
<dbReference type="EMBL" id="JAGMWT010000001">
    <property type="protein sequence ID" value="KAH7138663.1"/>
    <property type="molecule type" value="Genomic_DNA"/>
</dbReference>
<dbReference type="AlphaFoldDB" id="A0A9P9IWW4"/>
<dbReference type="SUPFAM" id="SSF53167">
    <property type="entry name" value="Purine and uridine phosphorylases"/>
    <property type="match status" value="1"/>
</dbReference>
<evidence type="ECO:0000259" key="3">
    <source>
        <dbReference type="Pfam" id="PF01048"/>
    </source>
</evidence>
<dbReference type="Gene3D" id="3.40.50.300">
    <property type="entry name" value="P-loop containing nucleotide triphosphate hydrolases"/>
    <property type="match status" value="1"/>
</dbReference>
<dbReference type="InterPro" id="IPR027417">
    <property type="entry name" value="P-loop_NTPase"/>
</dbReference>
<dbReference type="GO" id="GO:0003824">
    <property type="term" value="F:catalytic activity"/>
    <property type="evidence" value="ECO:0007669"/>
    <property type="project" value="InterPro"/>
</dbReference>
<dbReference type="InterPro" id="IPR035994">
    <property type="entry name" value="Nucleoside_phosphorylase_sf"/>
</dbReference>
<proteinExistence type="predicted"/>
<dbReference type="SUPFAM" id="SSF48452">
    <property type="entry name" value="TPR-like"/>
    <property type="match status" value="2"/>
</dbReference>
<dbReference type="Gene3D" id="1.25.40.10">
    <property type="entry name" value="Tetratricopeptide repeat domain"/>
    <property type="match status" value="2"/>
</dbReference>
<dbReference type="Pfam" id="PF13374">
    <property type="entry name" value="TPR_10"/>
    <property type="match status" value="1"/>
</dbReference>